<feature type="transmembrane region" description="Helical" evidence="7">
    <location>
        <begin position="463"/>
        <end position="484"/>
    </location>
</feature>
<protein>
    <recommendedName>
        <fullName evidence="11">Permease</fullName>
    </recommendedName>
</protein>
<reference evidence="10" key="1">
    <citation type="submission" date="2006-10" db="EMBL/GenBank/DDBJ databases">
        <title>Complete sequence of Solibacter usitatus Ellin6076.</title>
        <authorList>
            <consortium name="US DOE Joint Genome Institute"/>
            <person name="Copeland A."/>
            <person name="Lucas S."/>
            <person name="Lapidus A."/>
            <person name="Barry K."/>
            <person name="Detter J.C."/>
            <person name="Glavina del Rio T."/>
            <person name="Hammon N."/>
            <person name="Israni S."/>
            <person name="Dalin E."/>
            <person name="Tice H."/>
            <person name="Pitluck S."/>
            <person name="Thompson L.S."/>
            <person name="Brettin T."/>
            <person name="Bruce D."/>
            <person name="Han C."/>
            <person name="Tapia R."/>
            <person name="Gilna P."/>
            <person name="Schmutz J."/>
            <person name="Larimer F."/>
            <person name="Land M."/>
            <person name="Hauser L."/>
            <person name="Kyrpides N."/>
            <person name="Mikhailova N."/>
            <person name="Janssen P.H."/>
            <person name="Kuske C.R."/>
            <person name="Richardson P."/>
        </authorList>
    </citation>
    <scope>NUCLEOTIDE SEQUENCE</scope>
    <source>
        <strain evidence="10">Ellin6076</strain>
    </source>
</reference>
<keyword evidence="4 7" id="KW-1133">Transmembrane helix</keyword>
<proteinExistence type="inferred from homology"/>
<organism evidence="10">
    <name type="scientific">Solibacter usitatus (strain Ellin6076)</name>
    <dbReference type="NCBI Taxonomy" id="234267"/>
    <lineage>
        <taxon>Bacteria</taxon>
        <taxon>Pseudomonadati</taxon>
        <taxon>Acidobacteriota</taxon>
        <taxon>Terriglobia</taxon>
        <taxon>Bryobacterales</taxon>
        <taxon>Solibacteraceae</taxon>
        <taxon>Candidatus Solibacter</taxon>
    </lineage>
</organism>
<feature type="transmembrane region" description="Helical" evidence="7">
    <location>
        <begin position="775"/>
        <end position="793"/>
    </location>
</feature>
<feature type="transmembrane region" description="Helical" evidence="7">
    <location>
        <begin position="722"/>
        <end position="748"/>
    </location>
</feature>
<evidence type="ECO:0000256" key="1">
    <source>
        <dbReference type="ARBA" id="ARBA00004651"/>
    </source>
</evidence>
<sequence length="847" mass="92156">MTSLRRLFLKLLRRRALQQDLDAELAFHREMATAAGNPIPLGNSTFLKEQAFDLWRFNALENFSRDLIYAVRALRKSPDFVLTALLSLGLGIGLNTAMFSLAVEFLLSEPSVRDASSLVYIRQGGNSHVQPEVIEYLRRSGVFEDVVGENEESFINFNNGAETRRIFALQATPNFFTAFGVPVAQGRGWNESDSRDVVVLHPHFWRTRLAADPAIIGKAIHLDGRLYTVLGILPANYRSIIGYGYSPDVFVPRYIEGTILAAYARMKPGMTLGQLNAALPAVSQRLSREHPSKYESDNHLSATPVSGIARLQKEKQALAVSLFFVILLVIVGLVLLIACVNVAGLLLARASIRRQEIAIRLALGATRVRLLQQLLAESLLLSVAGAAFGFVIALVAAKAAAATPLPFPVPIRLHIDPDWRVASYAALLAIFSALASGLMPAWQALRESLSAGMYRERKLRTRRVLVVAQIAVSFIVLTTAALFLQNLVRTSSLGPGFDIRHTVRAEVYLPPAAYKESRSINAYVDRALEQLRAVPGVESAAAARIIPFTDATNFGTTLTFPDTGAKPHAAFNWNAVTPDYFRAMEIPILSGRAFLPQDKGGARVVIVNQEFVRRYLGSRQPIGATFLWSEDKSLYQIVGVVPGTKNMTIGEDPRAQLYEPLAQIKNDRPRIQFVTRSATPSAAQLAAVRQALRQAEPAAGLEVETMFSAIGFAFLPSQVGAVLMGSIGALGLLLAVIGLYGVLSFGVARRTREIGIRIAIGAGPRDVSGMVLREFARLLVTGIAIGLAVALFVTRPLSMFFVPGLSPNDPLTLAAVILALALTGVLAALGPVRRALRIDPLQCLRYE</sequence>
<feature type="transmembrane region" description="Helical" evidence="7">
    <location>
        <begin position="421"/>
        <end position="442"/>
    </location>
</feature>
<evidence type="ECO:0000313" key="10">
    <source>
        <dbReference type="EMBL" id="ABJ84578.1"/>
    </source>
</evidence>
<feature type="domain" description="MacB-like periplasmic core" evidence="9">
    <location>
        <begin position="83"/>
        <end position="280"/>
    </location>
</feature>
<dbReference type="HOGENOM" id="CLU_009433_1_0_0"/>
<dbReference type="GO" id="GO:0005886">
    <property type="term" value="C:plasma membrane"/>
    <property type="evidence" value="ECO:0007669"/>
    <property type="project" value="UniProtKB-SubCell"/>
</dbReference>
<keyword evidence="2" id="KW-1003">Cell membrane</keyword>
<evidence type="ECO:0000256" key="7">
    <source>
        <dbReference type="SAM" id="Phobius"/>
    </source>
</evidence>
<dbReference type="InterPro" id="IPR017800">
    <property type="entry name" value="ADOP"/>
</dbReference>
<feature type="transmembrane region" description="Helical" evidence="7">
    <location>
        <begin position="813"/>
        <end position="832"/>
    </location>
</feature>
<feature type="domain" description="ABC3 transporter permease C-terminal" evidence="8">
    <location>
        <begin position="329"/>
        <end position="448"/>
    </location>
</feature>
<evidence type="ECO:0000256" key="6">
    <source>
        <dbReference type="ARBA" id="ARBA00038076"/>
    </source>
</evidence>
<feature type="transmembrane region" description="Helical" evidence="7">
    <location>
        <begin position="379"/>
        <end position="401"/>
    </location>
</feature>
<comment type="similarity">
    <text evidence="6">Belongs to the ABC-4 integral membrane protein family.</text>
</comment>
<feature type="domain" description="ABC3 transporter permease C-terminal" evidence="8">
    <location>
        <begin position="726"/>
        <end position="840"/>
    </location>
</feature>
<evidence type="ECO:0000256" key="2">
    <source>
        <dbReference type="ARBA" id="ARBA00022475"/>
    </source>
</evidence>
<dbReference type="NCBIfam" id="TIGR03434">
    <property type="entry name" value="ADOP"/>
    <property type="match status" value="1"/>
</dbReference>
<dbReference type="PANTHER" id="PTHR30572">
    <property type="entry name" value="MEMBRANE COMPONENT OF TRANSPORTER-RELATED"/>
    <property type="match status" value="1"/>
</dbReference>
<dbReference type="PANTHER" id="PTHR30572:SF4">
    <property type="entry name" value="ABC TRANSPORTER PERMEASE YTRF"/>
    <property type="match status" value="1"/>
</dbReference>
<dbReference type="Pfam" id="PF02687">
    <property type="entry name" value="FtsX"/>
    <property type="match status" value="2"/>
</dbReference>
<evidence type="ECO:0000256" key="3">
    <source>
        <dbReference type="ARBA" id="ARBA00022692"/>
    </source>
</evidence>
<gene>
    <name evidence="10" type="ordered locus">Acid_3606</name>
</gene>
<keyword evidence="3 7" id="KW-0812">Transmembrane</keyword>
<dbReference type="eggNOG" id="COG0577">
    <property type="taxonomic scope" value="Bacteria"/>
</dbReference>
<feature type="transmembrane region" description="Helical" evidence="7">
    <location>
        <begin position="318"/>
        <end position="347"/>
    </location>
</feature>
<dbReference type="AlphaFoldDB" id="Q01N74"/>
<evidence type="ECO:0000259" key="9">
    <source>
        <dbReference type="Pfam" id="PF12704"/>
    </source>
</evidence>
<feature type="transmembrane region" description="Helical" evidence="7">
    <location>
        <begin position="80"/>
        <end position="103"/>
    </location>
</feature>
<dbReference type="OrthoDB" id="127379at2"/>
<dbReference type="InParanoid" id="Q01N74"/>
<evidence type="ECO:0000256" key="4">
    <source>
        <dbReference type="ARBA" id="ARBA00022989"/>
    </source>
</evidence>
<evidence type="ECO:0000259" key="8">
    <source>
        <dbReference type="Pfam" id="PF02687"/>
    </source>
</evidence>
<accession>Q01N74</accession>
<comment type="subcellular location">
    <subcellularLocation>
        <location evidence="1">Cell membrane</location>
        <topology evidence="1">Multi-pass membrane protein</topology>
    </subcellularLocation>
</comment>
<dbReference type="InterPro" id="IPR003838">
    <property type="entry name" value="ABC3_permease_C"/>
</dbReference>
<dbReference type="GO" id="GO:0022857">
    <property type="term" value="F:transmembrane transporter activity"/>
    <property type="evidence" value="ECO:0007669"/>
    <property type="project" value="TreeGrafter"/>
</dbReference>
<dbReference type="STRING" id="234267.Acid_3606"/>
<name>Q01N74_SOLUE</name>
<dbReference type="KEGG" id="sus:Acid_3606"/>
<dbReference type="InterPro" id="IPR050250">
    <property type="entry name" value="Macrolide_Exporter_MacB"/>
</dbReference>
<keyword evidence="5 7" id="KW-0472">Membrane</keyword>
<evidence type="ECO:0008006" key="11">
    <source>
        <dbReference type="Google" id="ProtNLM"/>
    </source>
</evidence>
<dbReference type="EMBL" id="CP000473">
    <property type="protein sequence ID" value="ABJ84578.1"/>
    <property type="molecule type" value="Genomic_DNA"/>
</dbReference>
<dbReference type="InterPro" id="IPR025857">
    <property type="entry name" value="MacB_PCD"/>
</dbReference>
<evidence type="ECO:0000256" key="5">
    <source>
        <dbReference type="ARBA" id="ARBA00023136"/>
    </source>
</evidence>
<dbReference type="Pfam" id="PF12704">
    <property type="entry name" value="MacB_PCD"/>
    <property type="match status" value="2"/>
</dbReference>
<feature type="domain" description="MacB-like periplasmic core" evidence="9">
    <location>
        <begin position="518"/>
        <end position="694"/>
    </location>
</feature>